<accession>A0A2S9ILG6</accession>
<name>A0A2S9ILG6_9HYPH</name>
<reference evidence="1 2" key="1">
    <citation type="submission" date="2018-02" db="EMBL/GenBank/DDBJ databases">
        <title>The draft genome of Phyllobacterium sp. 1N-3.</title>
        <authorList>
            <person name="Liu L."/>
            <person name="Li L."/>
            <person name="Zhang X."/>
            <person name="Wang T."/>
            <person name="Liang L."/>
        </authorList>
    </citation>
    <scope>NUCLEOTIDE SEQUENCE [LARGE SCALE GENOMIC DNA]</scope>
    <source>
        <strain evidence="1 2">1N-3</strain>
    </source>
</reference>
<sequence length="64" mass="7077">MSSLTPPEHEHSAAIEEAARWIATTPDHAKPRPIIRAIQERFGISAIEACYAIREANLIRARAA</sequence>
<evidence type="ECO:0008006" key="3">
    <source>
        <dbReference type="Google" id="ProtNLM"/>
    </source>
</evidence>
<dbReference type="Proteomes" id="UP000239434">
    <property type="component" value="Unassembled WGS sequence"/>
</dbReference>
<evidence type="ECO:0000313" key="1">
    <source>
        <dbReference type="EMBL" id="PRD41374.1"/>
    </source>
</evidence>
<gene>
    <name evidence="1" type="ORF">C5748_22065</name>
</gene>
<evidence type="ECO:0000313" key="2">
    <source>
        <dbReference type="Proteomes" id="UP000239434"/>
    </source>
</evidence>
<dbReference type="AlphaFoldDB" id="A0A2S9ILG6"/>
<organism evidence="1 2">
    <name type="scientific">Phyllobacterium phragmitis</name>
    <dbReference type="NCBI Taxonomy" id="2670329"/>
    <lineage>
        <taxon>Bacteria</taxon>
        <taxon>Pseudomonadati</taxon>
        <taxon>Pseudomonadota</taxon>
        <taxon>Alphaproteobacteria</taxon>
        <taxon>Hyphomicrobiales</taxon>
        <taxon>Phyllobacteriaceae</taxon>
        <taxon>Phyllobacterium</taxon>
    </lineage>
</organism>
<keyword evidence="2" id="KW-1185">Reference proteome</keyword>
<comment type="caution">
    <text evidence="1">The sequence shown here is derived from an EMBL/GenBank/DDBJ whole genome shotgun (WGS) entry which is preliminary data.</text>
</comment>
<dbReference type="EMBL" id="PVBR01000021">
    <property type="protein sequence ID" value="PRD41374.1"/>
    <property type="molecule type" value="Genomic_DNA"/>
</dbReference>
<protein>
    <recommendedName>
        <fullName evidence="3">Transposase</fullName>
    </recommendedName>
</protein>
<proteinExistence type="predicted"/>
<dbReference type="RefSeq" id="WP_105744385.1">
    <property type="nucleotide sequence ID" value="NZ_PVBR01000021.1"/>
</dbReference>